<reference evidence="8" key="1">
    <citation type="journal article" date="2023" name="Plant Biotechnol. J.">
        <title>Chromosome-level wild Hevea brasiliensis genome provides new tools for genomic-assisted breeding and valuable loci to elevate rubber yield.</title>
        <authorList>
            <person name="Cheng H."/>
            <person name="Song X."/>
            <person name="Hu Y."/>
            <person name="Wu T."/>
            <person name="Yang Q."/>
            <person name="An Z."/>
            <person name="Feng S."/>
            <person name="Deng Z."/>
            <person name="Wu W."/>
            <person name="Zeng X."/>
            <person name="Tu M."/>
            <person name="Wang X."/>
            <person name="Huang H."/>
        </authorList>
    </citation>
    <scope>NUCLEOTIDE SEQUENCE</scope>
    <source>
        <strain evidence="8">MT/VB/25A 57/8</strain>
    </source>
</reference>
<dbReference type="PROSITE" id="PS50811">
    <property type="entry name" value="WRKY"/>
    <property type="match status" value="1"/>
</dbReference>
<feature type="compositionally biased region" description="Polar residues" evidence="6">
    <location>
        <begin position="264"/>
        <end position="280"/>
    </location>
</feature>
<evidence type="ECO:0000256" key="6">
    <source>
        <dbReference type="SAM" id="MobiDB-lite"/>
    </source>
</evidence>
<dbReference type="PANTHER" id="PTHR31429:SF3">
    <property type="entry name" value="WRKY TRANSCRIPTION FACTOR 40-RELATED"/>
    <property type="match status" value="1"/>
</dbReference>
<comment type="subcellular location">
    <subcellularLocation>
        <location evidence="1">Nucleus</location>
    </subcellularLocation>
</comment>
<dbReference type="Proteomes" id="UP001174677">
    <property type="component" value="Chromosome 6"/>
</dbReference>
<dbReference type="EMBL" id="JARPOI010000006">
    <property type="protein sequence ID" value="KAJ9178928.1"/>
    <property type="molecule type" value="Genomic_DNA"/>
</dbReference>
<keyword evidence="3" id="KW-0238">DNA-binding</keyword>
<feature type="region of interest" description="Disordered" evidence="6">
    <location>
        <begin position="264"/>
        <end position="289"/>
    </location>
</feature>
<feature type="compositionally biased region" description="Polar residues" evidence="6">
    <location>
        <begin position="129"/>
        <end position="139"/>
    </location>
</feature>
<comment type="caution">
    <text evidence="8">The sequence shown here is derived from an EMBL/GenBank/DDBJ whole genome shotgun (WGS) entry which is preliminary data.</text>
</comment>
<protein>
    <recommendedName>
        <fullName evidence="7">WRKY domain-containing protein</fullName>
    </recommendedName>
</protein>
<accession>A0ABQ9MJD0</accession>
<dbReference type="SMART" id="SM00774">
    <property type="entry name" value="WRKY"/>
    <property type="match status" value="1"/>
</dbReference>
<keyword evidence="4" id="KW-0804">Transcription</keyword>
<proteinExistence type="predicted"/>
<evidence type="ECO:0000313" key="9">
    <source>
        <dbReference type="Proteomes" id="UP001174677"/>
    </source>
</evidence>
<evidence type="ECO:0000259" key="7">
    <source>
        <dbReference type="PROSITE" id="PS50811"/>
    </source>
</evidence>
<dbReference type="InterPro" id="IPR044810">
    <property type="entry name" value="WRKY_plant"/>
</dbReference>
<dbReference type="PANTHER" id="PTHR31429">
    <property type="entry name" value="WRKY TRANSCRIPTION FACTOR 36-RELATED"/>
    <property type="match status" value="1"/>
</dbReference>
<dbReference type="SUPFAM" id="SSF118290">
    <property type="entry name" value="WRKY DNA-binding domain"/>
    <property type="match status" value="1"/>
</dbReference>
<organism evidence="8 9">
    <name type="scientific">Hevea brasiliensis</name>
    <name type="common">Para rubber tree</name>
    <name type="synonym">Siphonia brasiliensis</name>
    <dbReference type="NCBI Taxonomy" id="3981"/>
    <lineage>
        <taxon>Eukaryota</taxon>
        <taxon>Viridiplantae</taxon>
        <taxon>Streptophyta</taxon>
        <taxon>Embryophyta</taxon>
        <taxon>Tracheophyta</taxon>
        <taxon>Spermatophyta</taxon>
        <taxon>Magnoliopsida</taxon>
        <taxon>eudicotyledons</taxon>
        <taxon>Gunneridae</taxon>
        <taxon>Pentapetalae</taxon>
        <taxon>rosids</taxon>
        <taxon>fabids</taxon>
        <taxon>Malpighiales</taxon>
        <taxon>Euphorbiaceae</taxon>
        <taxon>Crotonoideae</taxon>
        <taxon>Micrandreae</taxon>
        <taxon>Hevea</taxon>
    </lineage>
</organism>
<evidence type="ECO:0000256" key="4">
    <source>
        <dbReference type="ARBA" id="ARBA00023163"/>
    </source>
</evidence>
<evidence type="ECO:0000256" key="3">
    <source>
        <dbReference type="ARBA" id="ARBA00023125"/>
    </source>
</evidence>
<keyword evidence="5" id="KW-0539">Nucleus</keyword>
<evidence type="ECO:0000256" key="5">
    <source>
        <dbReference type="ARBA" id="ARBA00023242"/>
    </source>
</evidence>
<keyword evidence="2" id="KW-0805">Transcription regulation</keyword>
<dbReference type="InterPro" id="IPR003657">
    <property type="entry name" value="WRKY_dom"/>
</dbReference>
<evidence type="ECO:0000256" key="2">
    <source>
        <dbReference type="ARBA" id="ARBA00023015"/>
    </source>
</evidence>
<feature type="region of interest" description="Disordered" evidence="6">
    <location>
        <begin position="106"/>
        <end position="146"/>
    </location>
</feature>
<keyword evidence="9" id="KW-1185">Reference proteome</keyword>
<evidence type="ECO:0000256" key="1">
    <source>
        <dbReference type="ARBA" id="ARBA00004123"/>
    </source>
</evidence>
<dbReference type="Gene3D" id="2.20.25.80">
    <property type="entry name" value="WRKY domain"/>
    <property type="match status" value="1"/>
</dbReference>
<evidence type="ECO:0000313" key="8">
    <source>
        <dbReference type="EMBL" id="KAJ9178928.1"/>
    </source>
</evidence>
<dbReference type="Pfam" id="PF03106">
    <property type="entry name" value="WRKY"/>
    <property type="match status" value="1"/>
</dbReference>
<feature type="domain" description="WRKY" evidence="7">
    <location>
        <begin position="169"/>
        <end position="235"/>
    </location>
</feature>
<gene>
    <name evidence="8" type="ORF">P3X46_010773</name>
</gene>
<sequence length="331" mass="36567">MKTTSTSAAMDYSSSWVDTSLDLNINPRRSNDDDVPVQARVGLAKEGQSNFMELGRKVSVKDETGALVEELNRVSAENKKLTEMLSVMCENYNALRSQLMDFMSKNQDKELSPSRKRKSESSNNNNDNTIAMNGISESSSTDEESCKKSREEVIKAKISRAYVRTEANDTSLVVKDGYQWRKYGQKVTRDNPSPRAYFKCSFAPSCPVKKKVQRSIEDQSVLVATYEGEHNHPHPSQMEATSAATRSLTIGSVPCSASLGSSGPTITLDLTKSSKSNNDARSSKSRMEAPEARQFLVEQMASSLTKDPNFTAALAAAISGRMLQQNNTEKW</sequence>
<dbReference type="InterPro" id="IPR036576">
    <property type="entry name" value="WRKY_dom_sf"/>
</dbReference>
<name>A0ABQ9MJD0_HEVBR</name>